<keyword evidence="1" id="KW-0472">Membrane</keyword>
<evidence type="ECO:0000256" key="1">
    <source>
        <dbReference type="SAM" id="Phobius"/>
    </source>
</evidence>
<feature type="transmembrane region" description="Helical" evidence="1">
    <location>
        <begin position="187"/>
        <end position="212"/>
    </location>
</feature>
<proteinExistence type="predicted"/>
<sequence length="824" mass="90642">MPIATSSNGTTTPAGFAGDEFSNNLLSDLAPLLTLFGEQVTKQFLSVSISWADNMLISLGPLGIVTIVVSAIRVAGSRRLRTLVGRARESRSTAETELLSSTSADVCELWNGQEVVRQYGSADTKEFILHYADSSKLEVMDLADAYGNNILVESSGKPVGYIPLSLAEGDPNLTLNIPGATASTMELWLWVMCGMVMQLFVLAFPALTTYYWKWKKAASPTARYGFPCYLLGSLAIIAGLAMCSHTINGSTTEYDFIKDPKRSTPMKIIRIQRATIVGEQHYDSYLIAEADTRPRLRVSRLNDNVYSNLAVMASCLTLAGYCCQFIGLRALHWSATIVTLGFTGLMTCVRAWARRGLATGPNCVRLCNGYELPCAALYLDFQNSIAKIKGRKPLEWTKTGVSIHIDMHPSSGRFPFADQFFPHFEVRTGAYFMAHADEIDARQMLPSAVPRCEEPASRSNPPSIHEVDHLIELQQRMPASQSNTDLARQLERALVAVMNFVTKSADLEWAEKRTPSGIFDWSIELSRSAAQPADTCQGWVRELASVICYIPIMGYRDASWELGEHEMRTIKAILQLWGFSMKARQDLLPAIDPCAEKYLRIIGHINEGHSANGLDQIAHWLPESEIYFCPRPDGSRLPNLELRQLEFLRHFKPFPVFGYVNSSLRATSGEKLNNALSPEPLTSSNCGTRKVLLKNASDKYTEIAIISNNSLEVECALELFSCFMLELASNLTSLGGTVNSSLKRSLGSHPSAAHVTVVTTYENSVVQSLVEILMDAAPELFPRAGNAQVMLVPALFQHGLLSHPGARIDAISEASSEQAVAPTC</sequence>
<feature type="transmembrane region" description="Helical" evidence="1">
    <location>
        <begin position="305"/>
        <end position="327"/>
    </location>
</feature>
<keyword evidence="1" id="KW-1133">Transmembrane helix</keyword>
<dbReference type="AlphaFoldDB" id="A0A6A5YYK0"/>
<reference evidence="2" key="1">
    <citation type="journal article" date="2020" name="Stud. Mycol.">
        <title>101 Dothideomycetes genomes: a test case for predicting lifestyles and emergence of pathogens.</title>
        <authorList>
            <person name="Haridas S."/>
            <person name="Albert R."/>
            <person name="Binder M."/>
            <person name="Bloem J."/>
            <person name="Labutti K."/>
            <person name="Salamov A."/>
            <person name="Andreopoulos B."/>
            <person name="Baker S."/>
            <person name="Barry K."/>
            <person name="Bills G."/>
            <person name="Bluhm B."/>
            <person name="Cannon C."/>
            <person name="Castanera R."/>
            <person name="Culley D."/>
            <person name="Daum C."/>
            <person name="Ezra D."/>
            <person name="Gonzalez J."/>
            <person name="Henrissat B."/>
            <person name="Kuo A."/>
            <person name="Liang C."/>
            <person name="Lipzen A."/>
            <person name="Lutzoni F."/>
            <person name="Magnuson J."/>
            <person name="Mondo S."/>
            <person name="Nolan M."/>
            <person name="Ohm R."/>
            <person name="Pangilinan J."/>
            <person name="Park H.-J."/>
            <person name="Ramirez L."/>
            <person name="Alfaro M."/>
            <person name="Sun H."/>
            <person name="Tritt A."/>
            <person name="Yoshinaga Y."/>
            <person name="Zwiers L.-H."/>
            <person name="Turgeon B."/>
            <person name="Goodwin S."/>
            <person name="Spatafora J."/>
            <person name="Crous P."/>
            <person name="Grigoriev I."/>
        </authorList>
    </citation>
    <scope>NUCLEOTIDE SEQUENCE</scope>
    <source>
        <strain evidence="2">CBS 627.86</strain>
    </source>
</reference>
<dbReference type="Proteomes" id="UP000799770">
    <property type="component" value="Unassembled WGS sequence"/>
</dbReference>
<keyword evidence="1" id="KW-0812">Transmembrane</keyword>
<evidence type="ECO:0000313" key="3">
    <source>
        <dbReference type="Proteomes" id="UP000799770"/>
    </source>
</evidence>
<accession>A0A6A5YYK0</accession>
<feature type="non-terminal residue" evidence="2">
    <location>
        <position position="824"/>
    </location>
</feature>
<protein>
    <submittedName>
        <fullName evidence="2">Uncharacterized protein</fullName>
    </submittedName>
</protein>
<feature type="transmembrane region" description="Helical" evidence="1">
    <location>
        <begin position="55"/>
        <end position="76"/>
    </location>
</feature>
<dbReference type="OrthoDB" id="194358at2759"/>
<evidence type="ECO:0000313" key="2">
    <source>
        <dbReference type="EMBL" id="KAF2112232.1"/>
    </source>
</evidence>
<gene>
    <name evidence="2" type="ORF">BDV96DRAFT_551207</name>
</gene>
<name>A0A6A5YYK0_9PLEO</name>
<feature type="transmembrane region" description="Helical" evidence="1">
    <location>
        <begin position="224"/>
        <end position="243"/>
    </location>
</feature>
<keyword evidence="3" id="KW-1185">Reference proteome</keyword>
<organism evidence="2 3">
    <name type="scientific">Lophiotrema nucula</name>
    <dbReference type="NCBI Taxonomy" id="690887"/>
    <lineage>
        <taxon>Eukaryota</taxon>
        <taxon>Fungi</taxon>
        <taxon>Dikarya</taxon>
        <taxon>Ascomycota</taxon>
        <taxon>Pezizomycotina</taxon>
        <taxon>Dothideomycetes</taxon>
        <taxon>Pleosporomycetidae</taxon>
        <taxon>Pleosporales</taxon>
        <taxon>Lophiotremataceae</taxon>
        <taxon>Lophiotrema</taxon>
    </lineage>
</organism>
<dbReference type="EMBL" id="ML977332">
    <property type="protein sequence ID" value="KAF2112232.1"/>
    <property type="molecule type" value="Genomic_DNA"/>
</dbReference>